<evidence type="ECO:0000313" key="2">
    <source>
        <dbReference type="Proteomes" id="UP000324800"/>
    </source>
</evidence>
<accession>A0A5J4WXL8</accession>
<evidence type="ECO:0000313" key="1">
    <source>
        <dbReference type="EMBL" id="KAA6399570.1"/>
    </source>
</evidence>
<organism evidence="1 2">
    <name type="scientific">Streblomastix strix</name>
    <dbReference type="NCBI Taxonomy" id="222440"/>
    <lineage>
        <taxon>Eukaryota</taxon>
        <taxon>Metamonada</taxon>
        <taxon>Preaxostyla</taxon>
        <taxon>Oxymonadida</taxon>
        <taxon>Streblomastigidae</taxon>
        <taxon>Streblomastix</taxon>
    </lineage>
</organism>
<reference evidence="1 2" key="1">
    <citation type="submission" date="2019-03" db="EMBL/GenBank/DDBJ databases">
        <title>Single cell metagenomics reveals metabolic interactions within the superorganism composed of flagellate Streblomastix strix and complex community of Bacteroidetes bacteria on its surface.</title>
        <authorList>
            <person name="Treitli S.C."/>
            <person name="Kolisko M."/>
            <person name="Husnik F."/>
            <person name="Keeling P."/>
            <person name="Hampl V."/>
        </authorList>
    </citation>
    <scope>NUCLEOTIDE SEQUENCE [LARGE SCALE GENOMIC DNA]</scope>
    <source>
        <strain evidence="1">ST1C</strain>
    </source>
</reference>
<gene>
    <name evidence="1" type="ORF">EZS28_004905</name>
</gene>
<dbReference type="Proteomes" id="UP000324800">
    <property type="component" value="Unassembled WGS sequence"/>
</dbReference>
<comment type="caution">
    <text evidence="1">The sequence shown here is derived from an EMBL/GenBank/DDBJ whole genome shotgun (WGS) entry which is preliminary data.</text>
</comment>
<dbReference type="EMBL" id="SNRW01000724">
    <property type="protein sequence ID" value="KAA6399570.1"/>
    <property type="molecule type" value="Genomic_DNA"/>
</dbReference>
<dbReference type="AlphaFoldDB" id="A0A5J4WXL8"/>
<sequence length="898" mass="105508">MWELANQINEANLACEPIVKFDNENEQQKLQQKIHQVTIFGFNAKKFDFNIIFPYLVQYPKIIFKNNSYLGSTTQQKQVTIRHTDYPFELVFKDVLTYIPPTTLDNFVKQYGNGTKLTKGKFPHGSFNTNNVNQFLSSSEQFEHKDFYNQISQKNISDKDYQEYVDDFNSLDVNGNRKFKDRWSYLKYYNIRDVECMFAPINNLIGLYWEYGIDMLSQISLSQIANSIKYNYAWEDFDINADYNIETDHKEYKFYSEKWNKKVESCLQQDINLGRDTTNNVTANNIDYFNQMIPIKCCNCNAKFTKVSKTTLERIDNNIAHTKDNCKLACQLCNSTRSNKDADVAKLMIQMFKYAIVKNLPMTIDDEEVYWFLRKPIHEGLSYVFHQYNIKGFTHINKLLYNSEENNVTAYDLDYIITHILDLDFNSSYPSAFVGIYNKNNQYTGDKMYMAGRVTKYIKIREANDQDYRDTKRKEMMNIINSEDRFSEEKGQLFIASVKGHIDKNHINDHINFPPIWRKRTYKTDEKTIGKFTYEKMQKKGITVNKLLTKLTSLLSTHDEFMSFSSYYLWLLIDYCHFIIDDVEEIVLFTKHTAFKSFVEVMAEKRQQAMREGNQAKQLYFKNIVNSSYGADRQNNEKFEKIGIYNKQQTYLKQLNKGFTNTRKICKDRYLVLINPDSFSAHKCLQESIFTQDNSKFWYLCFIYFFLYKCIDMDRVHFCCTDTDSMYLAISSSTVEGYKQKFKHAIKDQQFWDDHYKEWLPWEGCTIAEEKKLLGCAIESQRESIICLAPKCYSAIRNKKDDDDDDEDVIRMKGINEKNSGLTRDDYINCIENNSNISVPVTQIQLENGVMSMVKITKSALTGVVDKMIVIDSDISKGQSYPCAPQIFGVDASNYRYI</sequence>
<protein>
    <recommendedName>
        <fullName evidence="3">DNA-directed DNA polymerase</fullName>
    </recommendedName>
</protein>
<dbReference type="SUPFAM" id="SSF56672">
    <property type="entry name" value="DNA/RNA polymerases"/>
    <property type="match status" value="1"/>
</dbReference>
<name>A0A5J4WXL8_9EUKA</name>
<proteinExistence type="predicted"/>
<dbReference type="InterPro" id="IPR043502">
    <property type="entry name" value="DNA/RNA_pol_sf"/>
</dbReference>
<evidence type="ECO:0008006" key="3">
    <source>
        <dbReference type="Google" id="ProtNLM"/>
    </source>
</evidence>